<dbReference type="Gene3D" id="3.10.450.50">
    <property type="match status" value="1"/>
</dbReference>
<sequence length="125" mass="14177">MADIATLEAMMQDYMIGLHEGDVAAIDKQFLPECDLCCVNDDGSYVHMTLQQYKDLVAGRKSPKELGYPVYGHVVHIDQSGPNTAFVKIDCAVQPKYFIDYLSLIKTNGEWKIASKVYYVKKYEE</sequence>
<gene>
    <name evidence="1" type="ORF">TRL7639_00905</name>
</gene>
<dbReference type="InterPro" id="IPR032710">
    <property type="entry name" value="NTF2-like_dom_sf"/>
</dbReference>
<protein>
    <submittedName>
        <fullName evidence="1">Putative lumazine-binding protein</fullName>
    </submittedName>
</protein>
<evidence type="ECO:0000313" key="1">
    <source>
        <dbReference type="EMBL" id="SLN25667.1"/>
    </source>
</evidence>
<dbReference type="EMBL" id="FWFO01000001">
    <property type="protein sequence ID" value="SLN25667.1"/>
    <property type="molecule type" value="Genomic_DNA"/>
</dbReference>
<dbReference type="SUPFAM" id="SSF54427">
    <property type="entry name" value="NTF2-like"/>
    <property type="match status" value="1"/>
</dbReference>
<dbReference type="Pfam" id="PF12893">
    <property type="entry name" value="Lumazine_bd_2"/>
    <property type="match status" value="1"/>
</dbReference>
<reference evidence="1 2" key="1">
    <citation type="submission" date="2017-03" db="EMBL/GenBank/DDBJ databases">
        <authorList>
            <person name="Afonso C.L."/>
            <person name="Miller P.J."/>
            <person name="Scott M.A."/>
            <person name="Spackman E."/>
            <person name="Goraichik I."/>
            <person name="Dimitrov K.M."/>
            <person name="Suarez D.L."/>
            <person name="Swayne D.E."/>
        </authorList>
    </citation>
    <scope>NUCLEOTIDE SEQUENCE [LARGE SCALE GENOMIC DNA]</scope>
    <source>
        <strain evidence="1 2">CECT 7639</strain>
    </source>
</reference>
<accession>A0A1Y5RY82</accession>
<keyword evidence="2" id="KW-1185">Reference proteome</keyword>
<organism evidence="1 2">
    <name type="scientific">Falsiruegeria litorea R37</name>
    <dbReference type="NCBI Taxonomy" id="1200284"/>
    <lineage>
        <taxon>Bacteria</taxon>
        <taxon>Pseudomonadati</taxon>
        <taxon>Pseudomonadota</taxon>
        <taxon>Alphaproteobacteria</taxon>
        <taxon>Rhodobacterales</taxon>
        <taxon>Roseobacteraceae</taxon>
        <taxon>Falsiruegeria</taxon>
    </lineage>
</organism>
<dbReference type="InterPro" id="IPR039437">
    <property type="entry name" value="FrzH/put_lumazine-bd"/>
</dbReference>
<name>A0A1Y5RY82_9RHOB</name>
<dbReference type="AlphaFoldDB" id="A0A1Y5RY82"/>
<evidence type="ECO:0000313" key="2">
    <source>
        <dbReference type="Proteomes" id="UP000193077"/>
    </source>
</evidence>
<dbReference type="Proteomes" id="UP000193077">
    <property type="component" value="Unassembled WGS sequence"/>
</dbReference>
<proteinExistence type="predicted"/>
<dbReference type="RefSeq" id="WP_165759747.1">
    <property type="nucleotide sequence ID" value="NZ_FWFO01000001.1"/>
</dbReference>